<reference evidence="2 3" key="1">
    <citation type="submission" date="2021-01" db="EMBL/GenBank/DDBJ databases">
        <title>Chromosome-level genome assembly of a human fungal pathogen reveals clustering of transcriptionally co-regulated genes.</title>
        <authorList>
            <person name="Voorhies M."/>
            <person name="Cohen S."/>
            <person name="Shea T.P."/>
            <person name="Petrus S."/>
            <person name="Munoz J.F."/>
            <person name="Poplawski S."/>
            <person name="Goldman W.E."/>
            <person name="Michael T."/>
            <person name="Cuomo C.A."/>
            <person name="Sil A."/>
            <person name="Beyhan S."/>
        </authorList>
    </citation>
    <scope>NUCLEOTIDE SEQUENCE [LARGE SCALE GENOMIC DNA]</scope>
    <source>
        <strain evidence="2 3">G184AR</strain>
    </source>
</reference>
<name>A0A8H8CY16_AJECA</name>
<dbReference type="VEuPathDB" id="FungiDB:I7I52_05412"/>
<dbReference type="AlphaFoldDB" id="A0A8H8CY16"/>
<accession>A0A8H8CY16</accession>
<evidence type="ECO:0000256" key="1">
    <source>
        <dbReference type="SAM" id="MobiDB-lite"/>
    </source>
</evidence>
<organism evidence="2 3">
    <name type="scientific">Ajellomyces capsulatus</name>
    <name type="common">Darling's disease fungus</name>
    <name type="synonym">Histoplasma capsulatum</name>
    <dbReference type="NCBI Taxonomy" id="5037"/>
    <lineage>
        <taxon>Eukaryota</taxon>
        <taxon>Fungi</taxon>
        <taxon>Dikarya</taxon>
        <taxon>Ascomycota</taxon>
        <taxon>Pezizomycotina</taxon>
        <taxon>Eurotiomycetes</taxon>
        <taxon>Eurotiomycetidae</taxon>
        <taxon>Onygenales</taxon>
        <taxon>Ajellomycetaceae</taxon>
        <taxon>Histoplasma</taxon>
    </lineage>
</organism>
<dbReference type="Proteomes" id="UP000670092">
    <property type="component" value="Unassembled WGS sequence"/>
</dbReference>
<proteinExistence type="predicted"/>
<dbReference type="EMBL" id="JAEVHI010000004">
    <property type="protein sequence ID" value="KAG5293927.1"/>
    <property type="molecule type" value="Genomic_DNA"/>
</dbReference>
<protein>
    <submittedName>
        <fullName evidence="2">Uncharacterized protein</fullName>
    </submittedName>
</protein>
<evidence type="ECO:0000313" key="2">
    <source>
        <dbReference type="EMBL" id="KAG5293927.1"/>
    </source>
</evidence>
<sequence length="136" mass="14941">MMPLPGQHTLSHSGLAPPSPGNSAMRLRFQNVRRGVGHDGVCISRCSKRCSSFFCRDANGSYCFLNAVNELVSIPRLSAQTIHHISASEKDGHQERYAETGARCSICRAAGESVRCFGYEQHDVEHDANGCYVLEK</sequence>
<gene>
    <name evidence="2" type="ORF">I7I52_05412</name>
</gene>
<evidence type="ECO:0000313" key="3">
    <source>
        <dbReference type="Proteomes" id="UP000670092"/>
    </source>
</evidence>
<comment type="caution">
    <text evidence="2">The sequence shown here is derived from an EMBL/GenBank/DDBJ whole genome shotgun (WGS) entry which is preliminary data.</text>
</comment>
<feature type="region of interest" description="Disordered" evidence="1">
    <location>
        <begin position="1"/>
        <end position="24"/>
    </location>
</feature>